<gene>
    <name evidence="2" type="ORF">J8TS2_34000</name>
</gene>
<reference evidence="2 3" key="1">
    <citation type="submission" date="2021-03" db="EMBL/GenBank/DDBJ databases">
        <title>Antimicrobial resistance genes in bacteria isolated from Japanese honey, and their potential for conferring macrolide and lincosamide resistance in the American foulbrood pathogen Paenibacillus larvae.</title>
        <authorList>
            <person name="Okamoto M."/>
            <person name="Kumagai M."/>
            <person name="Kanamori H."/>
            <person name="Takamatsu D."/>
        </authorList>
    </citation>
    <scope>NUCLEOTIDE SEQUENCE [LARGE SCALE GENOMIC DNA]</scope>
    <source>
        <strain evidence="2 3">J8TS2</strain>
    </source>
</reference>
<protein>
    <recommendedName>
        <fullName evidence="1">Sulfatase N-terminal domain-containing protein</fullName>
    </recommendedName>
</protein>
<name>A0ABQ4KNM2_9BACI</name>
<feature type="domain" description="Sulfatase N-terminal" evidence="1">
    <location>
        <begin position="4"/>
        <end position="312"/>
    </location>
</feature>
<dbReference type="EMBL" id="BORB01000035">
    <property type="protein sequence ID" value="GIN59081.1"/>
    <property type="molecule type" value="Genomic_DNA"/>
</dbReference>
<dbReference type="CDD" id="cd16148">
    <property type="entry name" value="sulfatase_like"/>
    <property type="match status" value="1"/>
</dbReference>
<evidence type="ECO:0000313" key="2">
    <source>
        <dbReference type="EMBL" id="GIN59081.1"/>
    </source>
</evidence>
<dbReference type="Proteomes" id="UP000679950">
    <property type="component" value="Unassembled WGS sequence"/>
</dbReference>
<dbReference type="Gene3D" id="3.30.1120.10">
    <property type="match status" value="1"/>
</dbReference>
<dbReference type="InterPro" id="IPR017850">
    <property type="entry name" value="Alkaline_phosphatase_core_sf"/>
</dbReference>
<proteinExistence type="predicted"/>
<dbReference type="InterPro" id="IPR052701">
    <property type="entry name" value="GAG_Ulvan_Degrading_Sulfatases"/>
</dbReference>
<organism evidence="2 3">
    <name type="scientific">Lederbergia ruris</name>
    <dbReference type="NCBI Taxonomy" id="217495"/>
    <lineage>
        <taxon>Bacteria</taxon>
        <taxon>Bacillati</taxon>
        <taxon>Bacillota</taxon>
        <taxon>Bacilli</taxon>
        <taxon>Bacillales</taxon>
        <taxon>Bacillaceae</taxon>
        <taxon>Lederbergia</taxon>
    </lineage>
</organism>
<dbReference type="InterPro" id="IPR000917">
    <property type="entry name" value="Sulfatase_N"/>
</dbReference>
<comment type="caution">
    <text evidence="2">The sequence shown here is derived from an EMBL/GenBank/DDBJ whole genome shotgun (WGS) entry which is preliminary data.</text>
</comment>
<dbReference type="PANTHER" id="PTHR43751:SF3">
    <property type="entry name" value="SULFATASE N-TERMINAL DOMAIN-CONTAINING PROTEIN"/>
    <property type="match status" value="1"/>
</dbReference>
<evidence type="ECO:0000313" key="3">
    <source>
        <dbReference type="Proteomes" id="UP000679950"/>
    </source>
</evidence>
<dbReference type="RefSeq" id="WP_212967033.1">
    <property type="nucleotide sequence ID" value="NZ_BORB01000035.1"/>
</dbReference>
<dbReference type="SUPFAM" id="SSF53649">
    <property type="entry name" value="Alkaline phosphatase-like"/>
    <property type="match status" value="1"/>
</dbReference>
<sequence length="471" mass="53768">MKKPNIIMFGIDSLRRDHMSSYGYGRLTTPHIDKFAKEGVLFENYFSPSIPTTPGYASMLTGMDCFGTDVVALRHQGPLGEHVQTLPEILGDHGYQTTCIGFTGNPSSRGFQKYMDYAGWGPDETGKSPKAENLNKVAIPELKRLVEDDQPFFLFMRHMDPHSPYLPPAPFDRIFYDGNECDPTNTSLEKLKEFKPFADYITSWLPEGCTDADYVDAQYDGAIAYMDACIQKILTSVQTLGIEEETLIIITSDHGETLNEHDCWYDHHGLYEHNLVVPLILKFPGKLPAGKRVEEYTLIKDLTPTILELLDIQTDISFDGQSLLPLVHKDNRRFEKTSEFYITECTWMRKHGWRTPEWKLIRALEPDLHFKPEVELYNVFTDPLELNNVADREPEIVKALTARMEAYIAKREHATGRTNPMYTNLKWHGLDQGPFKSSQEAYDSMYIGSIETAQDLQAKKKEEGKANESKV</sequence>
<evidence type="ECO:0000259" key="1">
    <source>
        <dbReference type="Pfam" id="PF00884"/>
    </source>
</evidence>
<accession>A0ABQ4KNM2</accession>
<keyword evidence="3" id="KW-1185">Reference proteome</keyword>
<dbReference type="Gene3D" id="3.40.720.10">
    <property type="entry name" value="Alkaline Phosphatase, subunit A"/>
    <property type="match status" value="1"/>
</dbReference>
<dbReference type="Pfam" id="PF00884">
    <property type="entry name" value="Sulfatase"/>
    <property type="match status" value="1"/>
</dbReference>
<dbReference type="PANTHER" id="PTHR43751">
    <property type="entry name" value="SULFATASE"/>
    <property type="match status" value="1"/>
</dbReference>